<dbReference type="EMBL" id="BBMS01000109">
    <property type="protein sequence ID" value="GAL30744.1"/>
    <property type="molecule type" value="Genomic_DNA"/>
</dbReference>
<keyword evidence="6" id="KW-1185">Reference proteome</keyword>
<gene>
    <name evidence="5" type="ORF">JCM19239_6432</name>
</gene>
<keyword evidence="1" id="KW-0547">Nucleotide-binding</keyword>
<organism evidence="5 6">
    <name type="scientific">Vibrio variabilis</name>
    <dbReference type="NCBI Taxonomy" id="990271"/>
    <lineage>
        <taxon>Bacteria</taxon>
        <taxon>Pseudomonadati</taxon>
        <taxon>Pseudomonadota</taxon>
        <taxon>Gammaproteobacteria</taxon>
        <taxon>Vibrionales</taxon>
        <taxon>Vibrionaceae</taxon>
        <taxon>Vibrio</taxon>
    </lineage>
</organism>
<dbReference type="GO" id="GO:0004039">
    <property type="term" value="F:allophanate hydrolase activity"/>
    <property type="evidence" value="ECO:0007669"/>
    <property type="project" value="UniProtKB-EC"/>
</dbReference>
<keyword evidence="3" id="KW-0067">ATP-binding</keyword>
<evidence type="ECO:0000256" key="3">
    <source>
        <dbReference type="ARBA" id="ARBA00022840"/>
    </source>
</evidence>
<dbReference type="InterPro" id="IPR003778">
    <property type="entry name" value="CT_A_B"/>
</dbReference>
<evidence type="ECO:0000313" key="5">
    <source>
        <dbReference type="EMBL" id="GAL30744.1"/>
    </source>
</evidence>
<evidence type="ECO:0000259" key="4">
    <source>
        <dbReference type="SMART" id="SM00797"/>
    </source>
</evidence>
<sequence>MSIKVISGGPLSLVQDLGRFGHQSIGVTTGGPMDEHAFSWANRLLGNLQDAAQIEVTLGHFSCEFEVNTTVAITGADLGVCINDVPVDIWQTHNVIAGDRLRFTAAKRGLRAYIAVVGGFKTTKTLNSCATVMRDQLGGLCGRGKSLMPVTVLIVPPAS</sequence>
<keyword evidence="2 5" id="KW-0378">Hydrolase</keyword>
<dbReference type="PANTHER" id="PTHR43309:SF4">
    <property type="entry name" value="CARBOXYLTRANSFERASE DOMAIN-CONTAINING PROTEIN"/>
    <property type="match status" value="1"/>
</dbReference>
<proteinExistence type="predicted"/>
<comment type="caution">
    <text evidence="5">The sequence shown here is derived from an EMBL/GenBank/DDBJ whole genome shotgun (WGS) entry which is preliminary data.</text>
</comment>
<accession>A0ABQ0JPT2</accession>
<dbReference type="Pfam" id="PF02626">
    <property type="entry name" value="CT_A_B"/>
    <property type="match status" value="1"/>
</dbReference>
<dbReference type="Proteomes" id="UP000029223">
    <property type="component" value="Unassembled WGS sequence"/>
</dbReference>
<dbReference type="PANTHER" id="PTHR43309">
    <property type="entry name" value="5-OXOPROLINASE SUBUNIT C"/>
    <property type="match status" value="1"/>
</dbReference>
<evidence type="ECO:0000256" key="2">
    <source>
        <dbReference type="ARBA" id="ARBA00022801"/>
    </source>
</evidence>
<protein>
    <submittedName>
        <fullName evidence="5">Allophanate hydrolase 2 subunit 2</fullName>
        <ecNumber evidence="5">3.5.1.54</ecNumber>
    </submittedName>
</protein>
<feature type="domain" description="Carboxyltransferase" evidence="4">
    <location>
        <begin position="24"/>
        <end position="159"/>
    </location>
</feature>
<dbReference type="EC" id="3.5.1.54" evidence="5"/>
<reference evidence="6" key="1">
    <citation type="submission" date="2014-09" db="EMBL/GenBank/DDBJ databases">
        <title>Vibrio variabilis JCM 19239. (C206) whole genome shotgun sequence.</title>
        <authorList>
            <person name="Sawabe T."/>
            <person name="Meirelles P."/>
            <person name="Nakanishi M."/>
            <person name="Sayaka M."/>
            <person name="Hattori M."/>
            <person name="Ohkuma M."/>
        </authorList>
    </citation>
    <scope>NUCLEOTIDE SEQUENCE [LARGE SCALE GENOMIC DNA]</scope>
    <source>
        <strain evidence="6">JCM 19239</strain>
    </source>
</reference>
<dbReference type="SMART" id="SM00797">
    <property type="entry name" value="AHS2"/>
    <property type="match status" value="1"/>
</dbReference>
<evidence type="ECO:0000256" key="1">
    <source>
        <dbReference type="ARBA" id="ARBA00022741"/>
    </source>
</evidence>
<reference evidence="6" key="2">
    <citation type="submission" date="2014-09" db="EMBL/GenBank/DDBJ databases">
        <authorList>
            <consortium name="NBRP consortium"/>
            <person name="Sawabe T."/>
            <person name="Meirelles P."/>
            <person name="Nakanishi M."/>
            <person name="Sayaka M."/>
            <person name="Hattori M."/>
            <person name="Ohkuma M."/>
        </authorList>
    </citation>
    <scope>NUCLEOTIDE SEQUENCE [LARGE SCALE GENOMIC DNA]</scope>
    <source>
        <strain evidence="6">JCM 19239</strain>
    </source>
</reference>
<name>A0ABQ0JPT2_9VIBR</name>
<dbReference type="InterPro" id="IPR052708">
    <property type="entry name" value="PxpC"/>
</dbReference>
<evidence type="ECO:0000313" key="6">
    <source>
        <dbReference type="Proteomes" id="UP000029223"/>
    </source>
</evidence>